<evidence type="ECO:0000313" key="3">
    <source>
        <dbReference type="Proteomes" id="UP000800092"/>
    </source>
</evidence>
<keyword evidence="3" id="KW-1185">Reference proteome</keyword>
<dbReference type="Proteomes" id="UP000800092">
    <property type="component" value="Unassembled WGS sequence"/>
</dbReference>
<sequence>MPLKHKKSLKPILTQPDPTSRSLRAPPSLNRNRETQLVDVPEASSSRLQSKAKRQLATTNRRHAHGRDTKYLAFSTIAWSAEHDGTIQQADVCSDGKLARERPALDANTLQRVKEKSSSTDPQKYQQEGNTQGQRKVYRGKRAAKAMKAEGKSVEWTSNMYDVLENITEM</sequence>
<evidence type="ECO:0000256" key="1">
    <source>
        <dbReference type="SAM" id="MobiDB-lite"/>
    </source>
</evidence>
<name>A0A6A6H1F2_VIRVR</name>
<reference evidence="2" key="1">
    <citation type="journal article" date="2020" name="Stud. Mycol.">
        <title>101 Dothideomycetes genomes: a test case for predicting lifestyles and emergence of pathogens.</title>
        <authorList>
            <person name="Haridas S."/>
            <person name="Albert R."/>
            <person name="Binder M."/>
            <person name="Bloem J."/>
            <person name="Labutti K."/>
            <person name="Salamov A."/>
            <person name="Andreopoulos B."/>
            <person name="Baker S."/>
            <person name="Barry K."/>
            <person name="Bills G."/>
            <person name="Bluhm B."/>
            <person name="Cannon C."/>
            <person name="Castanera R."/>
            <person name="Culley D."/>
            <person name="Daum C."/>
            <person name="Ezra D."/>
            <person name="Gonzalez J."/>
            <person name="Henrissat B."/>
            <person name="Kuo A."/>
            <person name="Liang C."/>
            <person name="Lipzen A."/>
            <person name="Lutzoni F."/>
            <person name="Magnuson J."/>
            <person name="Mondo S."/>
            <person name="Nolan M."/>
            <person name="Ohm R."/>
            <person name="Pangilinan J."/>
            <person name="Park H.-J."/>
            <person name="Ramirez L."/>
            <person name="Alfaro M."/>
            <person name="Sun H."/>
            <person name="Tritt A."/>
            <person name="Yoshinaga Y."/>
            <person name="Zwiers L.-H."/>
            <person name="Turgeon B."/>
            <person name="Goodwin S."/>
            <person name="Spatafora J."/>
            <person name="Crous P."/>
            <person name="Grigoriev I."/>
        </authorList>
    </citation>
    <scope>NUCLEOTIDE SEQUENCE</scope>
    <source>
        <strain evidence="2">Tuck. ex Michener</strain>
    </source>
</reference>
<dbReference type="AlphaFoldDB" id="A0A6A6H1F2"/>
<evidence type="ECO:0000313" key="2">
    <source>
        <dbReference type="EMBL" id="KAF2231707.1"/>
    </source>
</evidence>
<organism evidence="2 3">
    <name type="scientific">Viridothelium virens</name>
    <name type="common">Speckled blister lichen</name>
    <name type="synonym">Trypethelium virens</name>
    <dbReference type="NCBI Taxonomy" id="1048519"/>
    <lineage>
        <taxon>Eukaryota</taxon>
        <taxon>Fungi</taxon>
        <taxon>Dikarya</taxon>
        <taxon>Ascomycota</taxon>
        <taxon>Pezizomycotina</taxon>
        <taxon>Dothideomycetes</taxon>
        <taxon>Dothideomycetes incertae sedis</taxon>
        <taxon>Trypetheliales</taxon>
        <taxon>Trypetheliaceae</taxon>
        <taxon>Viridothelium</taxon>
    </lineage>
</organism>
<accession>A0A6A6H1F2</accession>
<feature type="region of interest" description="Disordered" evidence="1">
    <location>
        <begin position="103"/>
        <end position="139"/>
    </location>
</feature>
<gene>
    <name evidence="2" type="ORF">EV356DRAFT_506531</name>
</gene>
<feature type="region of interest" description="Disordered" evidence="1">
    <location>
        <begin position="1"/>
        <end position="68"/>
    </location>
</feature>
<dbReference type="EMBL" id="ML991823">
    <property type="protein sequence ID" value="KAF2231707.1"/>
    <property type="molecule type" value="Genomic_DNA"/>
</dbReference>
<feature type="compositionally biased region" description="Polar residues" evidence="1">
    <location>
        <begin position="119"/>
        <end position="134"/>
    </location>
</feature>
<feature type="compositionally biased region" description="Basic residues" evidence="1">
    <location>
        <begin position="50"/>
        <end position="65"/>
    </location>
</feature>
<proteinExistence type="predicted"/>
<protein>
    <submittedName>
        <fullName evidence="2">Uncharacterized protein</fullName>
    </submittedName>
</protein>